<protein>
    <recommendedName>
        <fullName evidence="7">Glycogen debranching enzyme</fullName>
        <ecNumber evidence="5">2.4.1.25</ecNumber>
        <ecNumber evidence="6">3.2.1.33</ecNumber>
    </recommendedName>
    <alternativeName>
        <fullName evidence="16">Glycogen debrancher</fullName>
    </alternativeName>
</protein>
<evidence type="ECO:0000259" key="19">
    <source>
        <dbReference type="Pfam" id="PF14701"/>
    </source>
</evidence>
<dbReference type="EC" id="3.2.1.33" evidence="6"/>
<evidence type="ECO:0000256" key="15">
    <source>
        <dbReference type="ARBA" id="ARBA00025780"/>
    </source>
</evidence>
<dbReference type="FunFam" id="3.20.20.80:FF:000070">
    <property type="entry name" value="GDB1p Glycogen debranching enzyme"/>
    <property type="match status" value="1"/>
</dbReference>
<dbReference type="Gene3D" id="3.20.20.80">
    <property type="entry name" value="Glycosidases"/>
    <property type="match status" value="2"/>
</dbReference>
<evidence type="ECO:0000256" key="10">
    <source>
        <dbReference type="ARBA" id="ARBA00022679"/>
    </source>
</evidence>
<dbReference type="InterPro" id="IPR032790">
    <property type="entry name" value="GDE_C"/>
</dbReference>
<dbReference type="Pfam" id="PF06202">
    <property type="entry name" value="GDE_C"/>
    <property type="match status" value="1"/>
</dbReference>
<keyword evidence="8" id="KW-0963">Cytoplasm</keyword>
<gene>
    <name evidence="21" type="ORF">PYX00_004943</name>
</gene>
<dbReference type="NCBIfam" id="TIGR01531">
    <property type="entry name" value="glyc_debranch"/>
    <property type="match status" value="1"/>
</dbReference>
<dbReference type="GO" id="GO:0005737">
    <property type="term" value="C:cytoplasm"/>
    <property type="evidence" value="ECO:0007669"/>
    <property type="project" value="UniProtKB-SubCell"/>
</dbReference>
<comment type="subcellular location">
    <subcellularLocation>
        <location evidence="4">Cytoplasm</location>
    </subcellularLocation>
</comment>
<dbReference type="PANTHER" id="PTHR10569:SF2">
    <property type="entry name" value="GLYCOGEN DEBRANCHING ENZYME"/>
    <property type="match status" value="1"/>
</dbReference>
<feature type="domain" description="Glycogen debranching enzyme C-terminal" evidence="17">
    <location>
        <begin position="1089"/>
        <end position="1538"/>
    </location>
</feature>
<proteinExistence type="inferred from homology"/>
<feature type="domain" description="Glycogen debranching enzyme central" evidence="20">
    <location>
        <begin position="728"/>
        <end position="995"/>
    </location>
</feature>
<evidence type="ECO:0000256" key="11">
    <source>
        <dbReference type="ARBA" id="ARBA00022801"/>
    </source>
</evidence>
<sequence length="1548" mass="175843">MLEANELASTASEGFSGNAVPNQYGYQQVRVITLDKGQHLESTLYCLEKGWILEFQLGPSLFGKEISIFTNHPLDDVTDFDRGKYYLLKWESRDDDSCGNKHKDDTCFYAELKIHKAGSFNYYFGELDCEASGVLGTGYFTVKPTLCVGQNSENLLLLDSIQCQTVLTKCLGPFSEWEDRLLVSKECGYNMIHFTPVQELGGSNSSYSIKDQLQLNPALSDEKSSPTFEDLKNLVKKMQENWEVLSICDVVLNHTANESSWLLEHPECTYNMVTAPYLIPAAILDGYLHVFGKKVADGTYVENGIPRDVCTEEHLRAINYYLETELIANLQLSEYYMCNVEKLRDEFKALVECTEPSSENIDISRMQLIHDSFHGRMSATVDLEIALRIFNKRKTDVDERTRVSNCVDNFVKRLNELNSMERSRINDHLVAATNNSIAHIRYQRVQSDGPKISGVSEENPLIPRYFTGEFLDYNTIEKEVLEKGKFVMAHNGWVMNFDPLKNFATREFNVYLRRELIAWGDNVKLRYGECSSDSPFLWDHMRKYVELTADIFHGIRLDNCHSTPLTVAEYLLDCARRVRPDIYIIAELFTNSDETDNIFINRLGISSLVREAMSAWNAQEFGRLVHRYGGESVGSFHNGAVRPLVPNVAHALFYDITHDNESLIEKRSVFDCIPSAAMVNMSCCASGSTRGFDELVPHHIHVVKENRYYASWKYDAVAGAEFVNLDTGIISVKRRLNLLHKRMNDEGYSQVFVDQMNENVVAVTRHNPNTHESIVLVAYTAYAYPMNVHDQPCIKNLELEGVFENIILESCLEFTGDGGDRFSRPKNFVRDENYINGLLEYKVKIKENISVDESEMLALLPSGKLDQRVYTLRRFLPGSIIIAKLTPTPETKPELNLVINITNSLLKCKCETLFQAISKFSLRDINYALYRCSEEDAEESFGSYDIPQYGSLIYCGLQAFASLLHDIRNNNDLGHPFCQNLRQGNWMLDYISGRLKLNSNTRPLGIWFDEIFEALKKLPRYLIPTYFDVIITSVTNLLLSKGAFHMSEFVKCGSKFIRALAMGSVQCVGFVESAQMPPFSPSLELSDPNLKCLTMCAGLPHFSTGYMRSWGRDTFISLRGLLLITGRFEVARCHILGYASCLRHGLIPNLLDRGANARFNSRDAVWWWLYAITSYVNKVPNGFKILNDPVSRIFPDDSSPALSAGLADQPLHCVMQEALTVHFQGLHYRERNAGASIDANMTDLGFNSTIGVDLDTGFVFGGNEYNCGTWMDKMGSSSIACNRGRPATPRDGSAVELVGLCKAVLRELDGFYEKGWYPYDSVTRISDEGDSKMKWTFKEWEEKIVSNFDIHFWVDTTINPDEDSHLIHRRGIYKDSYDATYPWADYQFRCNFLIALAVAPEMTDPKKAWTAIKKAEEILLGPLGIKTLDPADWNYNGNYDNNDNSDNPKVAHGFNYHQGPEWIWPVGFFLRAKLHFANLQGPEELKKALSETRSYLGGFYKHIVTSHWRGLPELTNANGTHCPGSCHVQAWSMATIMEVLYDMDQLYT</sequence>
<evidence type="ECO:0000259" key="17">
    <source>
        <dbReference type="Pfam" id="PF06202"/>
    </source>
</evidence>
<comment type="similarity">
    <text evidence="15">Belongs to the glycogen debranching enzyme family.</text>
</comment>
<evidence type="ECO:0000256" key="2">
    <source>
        <dbReference type="ARBA" id="ARBA00000927"/>
    </source>
</evidence>
<dbReference type="InterPro" id="IPR008928">
    <property type="entry name" value="6-hairpin_glycosidase_sf"/>
</dbReference>
<dbReference type="PANTHER" id="PTHR10569">
    <property type="entry name" value="GLYCOGEN DEBRANCHING ENZYME"/>
    <property type="match status" value="1"/>
</dbReference>
<dbReference type="Pfam" id="PF14699">
    <property type="entry name" value="hGDE_N"/>
    <property type="match status" value="1"/>
</dbReference>
<evidence type="ECO:0000256" key="8">
    <source>
        <dbReference type="ARBA" id="ARBA00022490"/>
    </source>
</evidence>
<keyword evidence="12" id="KW-0320">Glycogen biosynthesis</keyword>
<keyword evidence="10" id="KW-0808">Transferase</keyword>
<dbReference type="InterPro" id="IPR017853">
    <property type="entry name" value="GH"/>
</dbReference>
<evidence type="ECO:0000256" key="1">
    <source>
        <dbReference type="ARBA" id="ARBA00000439"/>
    </source>
</evidence>
<dbReference type="CDD" id="cd11327">
    <property type="entry name" value="AmyAc_Glg_debranch_2"/>
    <property type="match status" value="1"/>
</dbReference>
<accession>A0AAW2I7U4</accession>
<dbReference type="Pfam" id="PF14701">
    <property type="entry name" value="hDGE_amylase"/>
    <property type="match status" value="1"/>
</dbReference>
<dbReference type="EMBL" id="JARGDH010000002">
    <property type="protein sequence ID" value="KAL0277777.1"/>
    <property type="molecule type" value="Genomic_DNA"/>
</dbReference>
<dbReference type="EC" id="2.4.1.25" evidence="5"/>
<evidence type="ECO:0000256" key="3">
    <source>
        <dbReference type="ARBA" id="ARBA00003530"/>
    </source>
</evidence>
<dbReference type="InterPro" id="IPR032788">
    <property type="entry name" value="AGL_central"/>
</dbReference>
<evidence type="ECO:0000313" key="21">
    <source>
        <dbReference type="EMBL" id="KAL0277777.1"/>
    </source>
</evidence>
<keyword evidence="14" id="KW-0326">Glycosidase</keyword>
<dbReference type="SUPFAM" id="SSF51445">
    <property type="entry name" value="(Trans)glycosidases"/>
    <property type="match status" value="1"/>
</dbReference>
<evidence type="ECO:0000256" key="6">
    <source>
        <dbReference type="ARBA" id="ARBA00012778"/>
    </source>
</evidence>
<comment type="catalytic activity">
    <reaction evidence="1">
        <text>Transfers a segment of a (1-&gt;4)-alpha-D-glucan to a new position in an acceptor, which may be glucose or a (1-&gt;4)-alpha-D-glucan.</text>
        <dbReference type="EC" id="2.4.1.25"/>
    </reaction>
</comment>
<dbReference type="FunFam" id="3.20.20.80:FF:000108">
    <property type="entry name" value="glycogen debranching enzyme"/>
    <property type="match status" value="1"/>
</dbReference>
<comment type="caution">
    <text evidence="21">The sequence shown here is derived from an EMBL/GenBank/DDBJ whole genome shotgun (WGS) entry which is preliminary data.</text>
</comment>
<keyword evidence="9" id="KW-0328">Glycosyltransferase</keyword>
<feature type="domain" description="Eukaryotic glycogen debranching enzyme N-terminal" evidence="18">
    <location>
        <begin position="53"/>
        <end position="148"/>
    </location>
</feature>
<evidence type="ECO:0000259" key="20">
    <source>
        <dbReference type="Pfam" id="PF14702"/>
    </source>
</evidence>
<dbReference type="GO" id="GO:0004134">
    <property type="term" value="F:4-alpha-glucanotransferase activity"/>
    <property type="evidence" value="ECO:0007669"/>
    <property type="project" value="UniProtKB-EC"/>
</dbReference>
<dbReference type="GO" id="GO:0005980">
    <property type="term" value="P:glycogen catabolic process"/>
    <property type="evidence" value="ECO:0007669"/>
    <property type="project" value="InterPro"/>
</dbReference>
<comment type="catalytic activity">
    <reaction evidence="2">
        <text>Hydrolysis of (1-&gt;6)-alpha-D-glucosidic branch linkages in glycogen phosphorylase limit dextrin.</text>
        <dbReference type="EC" id="3.2.1.33"/>
    </reaction>
</comment>
<dbReference type="Pfam" id="PF14702">
    <property type="entry name" value="hGDE_central"/>
    <property type="match status" value="1"/>
</dbReference>
<evidence type="ECO:0000256" key="9">
    <source>
        <dbReference type="ARBA" id="ARBA00022676"/>
    </source>
</evidence>
<dbReference type="SUPFAM" id="SSF48208">
    <property type="entry name" value="Six-hairpin glycosidases"/>
    <property type="match status" value="1"/>
</dbReference>
<dbReference type="GO" id="GO:0005978">
    <property type="term" value="P:glycogen biosynthetic process"/>
    <property type="evidence" value="ECO:0007669"/>
    <property type="project" value="UniProtKB-KW"/>
</dbReference>
<evidence type="ECO:0000256" key="12">
    <source>
        <dbReference type="ARBA" id="ARBA00023056"/>
    </source>
</evidence>
<reference evidence="21" key="1">
    <citation type="journal article" date="2024" name="Gigascience">
        <title>Chromosome-level genome of the poultry shaft louse Menopon gallinae provides insight into the host-switching and adaptive evolution of parasitic lice.</title>
        <authorList>
            <person name="Xu Y."/>
            <person name="Ma L."/>
            <person name="Liu S."/>
            <person name="Liang Y."/>
            <person name="Liu Q."/>
            <person name="He Z."/>
            <person name="Tian L."/>
            <person name="Duan Y."/>
            <person name="Cai W."/>
            <person name="Li H."/>
            <person name="Song F."/>
        </authorList>
    </citation>
    <scope>NUCLEOTIDE SEQUENCE</scope>
    <source>
        <strain evidence="21">Cailab_2023a</strain>
    </source>
</reference>
<comment type="function">
    <text evidence="3">Multifunctional enzyme acting as 1,4-alpha-D-glucan:1,4-alpha-D-glucan 4-alpha-D-glycosyltransferase and amylo-1,6-glucosidase in glycogen degradation.</text>
</comment>
<keyword evidence="13" id="KW-0511">Multifunctional enzyme</keyword>
<dbReference type="EMBL" id="JARGDH010000002">
    <property type="protein sequence ID" value="KAL0277778.1"/>
    <property type="molecule type" value="Genomic_DNA"/>
</dbReference>
<evidence type="ECO:0000256" key="7">
    <source>
        <dbReference type="ARBA" id="ARBA00020723"/>
    </source>
</evidence>
<name>A0AAW2I7U4_9NEOP</name>
<dbReference type="InterPro" id="IPR029436">
    <property type="entry name" value="AGL_euk_N"/>
</dbReference>
<evidence type="ECO:0000256" key="4">
    <source>
        <dbReference type="ARBA" id="ARBA00004496"/>
    </source>
</evidence>
<organism evidence="21">
    <name type="scientific">Menopon gallinae</name>
    <name type="common">poultry shaft louse</name>
    <dbReference type="NCBI Taxonomy" id="328185"/>
    <lineage>
        <taxon>Eukaryota</taxon>
        <taxon>Metazoa</taxon>
        <taxon>Ecdysozoa</taxon>
        <taxon>Arthropoda</taxon>
        <taxon>Hexapoda</taxon>
        <taxon>Insecta</taxon>
        <taxon>Pterygota</taxon>
        <taxon>Neoptera</taxon>
        <taxon>Paraneoptera</taxon>
        <taxon>Psocodea</taxon>
        <taxon>Troctomorpha</taxon>
        <taxon>Phthiraptera</taxon>
        <taxon>Amblycera</taxon>
        <taxon>Menoponidae</taxon>
        <taxon>Menopon</taxon>
    </lineage>
</organism>
<dbReference type="GO" id="GO:0004135">
    <property type="term" value="F:amylo-alpha-1,6-glucosidase activity"/>
    <property type="evidence" value="ECO:0007669"/>
    <property type="project" value="UniProtKB-EC"/>
</dbReference>
<keyword evidence="11" id="KW-0378">Hydrolase</keyword>
<evidence type="ECO:0000256" key="14">
    <source>
        <dbReference type="ARBA" id="ARBA00023295"/>
    </source>
</evidence>
<evidence type="ECO:0000259" key="18">
    <source>
        <dbReference type="Pfam" id="PF14699"/>
    </source>
</evidence>
<evidence type="ECO:0000256" key="16">
    <source>
        <dbReference type="ARBA" id="ARBA00031477"/>
    </source>
</evidence>
<dbReference type="InterPro" id="IPR032792">
    <property type="entry name" value="AGL_glucanoTrfase"/>
</dbReference>
<dbReference type="InterPro" id="IPR010401">
    <property type="entry name" value="AGL/Gdb1"/>
</dbReference>
<dbReference type="InterPro" id="IPR006421">
    <property type="entry name" value="Glycogen_debranch_met"/>
</dbReference>
<evidence type="ECO:0000256" key="5">
    <source>
        <dbReference type="ARBA" id="ARBA00012560"/>
    </source>
</evidence>
<feature type="domain" description="Glycogen debranching enzyme glucanotransferase" evidence="19">
    <location>
        <begin position="156"/>
        <end position="583"/>
    </location>
</feature>
<evidence type="ECO:0000256" key="13">
    <source>
        <dbReference type="ARBA" id="ARBA00023268"/>
    </source>
</evidence>